<keyword evidence="2" id="KW-0328">Glycosyltransferase</keyword>
<feature type="transmembrane region" description="Helical" evidence="6">
    <location>
        <begin position="20"/>
        <end position="40"/>
    </location>
</feature>
<dbReference type="Pfam" id="PF02485">
    <property type="entry name" value="Branch"/>
    <property type="match status" value="1"/>
</dbReference>
<dbReference type="EMBL" id="KZ772749">
    <property type="protein sequence ID" value="PTQ34692.1"/>
    <property type="molecule type" value="Genomic_DNA"/>
</dbReference>
<accession>A0A2R6WLI8</accession>
<dbReference type="AlphaFoldDB" id="A0A2R6WLI8"/>
<protein>
    <recommendedName>
        <fullName evidence="9">Glycosyltransferase</fullName>
    </recommendedName>
</protein>
<evidence type="ECO:0000256" key="6">
    <source>
        <dbReference type="SAM" id="Phobius"/>
    </source>
</evidence>
<dbReference type="OMA" id="HVDPTQK"/>
<dbReference type="GO" id="GO:0016020">
    <property type="term" value="C:membrane"/>
    <property type="evidence" value="ECO:0007669"/>
    <property type="project" value="UniProtKB-SubCell"/>
</dbReference>
<dbReference type="InterPro" id="IPR044174">
    <property type="entry name" value="BC10-like"/>
</dbReference>
<evidence type="ECO:0000256" key="4">
    <source>
        <dbReference type="ARBA" id="ARBA00023136"/>
    </source>
</evidence>
<dbReference type="GO" id="GO:0016757">
    <property type="term" value="F:glycosyltransferase activity"/>
    <property type="evidence" value="ECO:0007669"/>
    <property type="project" value="UniProtKB-KW"/>
</dbReference>
<evidence type="ECO:0000313" key="7">
    <source>
        <dbReference type="EMBL" id="PTQ34692.1"/>
    </source>
</evidence>
<reference evidence="8" key="1">
    <citation type="journal article" date="2017" name="Cell">
        <title>Insights into land plant evolution garnered from the Marchantia polymorpha genome.</title>
        <authorList>
            <person name="Bowman J.L."/>
            <person name="Kohchi T."/>
            <person name="Yamato K.T."/>
            <person name="Jenkins J."/>
            <person name="Shu S."/>
            <person name="Ishizaki K."/>
            <person name="Yamaoka S."/>
            <person name="Nishihama R."/>
            <person name="Nakamura Y."/>
            <person name="Berger F."/>
            <person name="Adam C."/>
            <person name="Aki S.S."/>
            <person name="Althoff F."/>
            <person name="Araki T."/>
            <person name="Arteaga-Vazquez M.A."/>
            <person name="Balasubrmanian S."/>
            <person name="Barry K."/>
            <person name="Bauer D."/>
            <person name="Boehm C.R."/>
            <person name="Briginshaw L."/>
            <person name="Caballero-Perez J."/>
            <person name="Catarino B."/>
            <person name="Chen F."/>
            <person name="Chiyoda S."/>
            <person name="Chovatia M."/>
            <person name="Davies K.M."/>
            <person name="Delmans M."/>
            <person name="Demura T."/>
            <person name="Dierschke T."/>
            <person name="Dolan L."/>
            <person name="Dorantes-Acosta A.E."/>
            <person name="Eklund D.M."/>
            <person name="Florent S.N."/>
            <person name="Flores-Sandoval E."/>
            <person name="Fujiyama A."/>
            <person name="Fukuzawa H."/>
            <person name="Galik B."/>
            <person name="Grimanelli D."/>
            <person name="Grimwood J."/>
            <person name="Grossniklaus U."/>
            <person name="Hamada T."/>
            <person name="Haseloff J."/>
            <person name="Hetherington A.J."/>
            <person name="Higo A."/>
            <person name="Hirakawa Y."/>
            <person name="Hundley H.N."/>
            <person name="Ikeda Y."/>
            <person name="Inoue K."/>
            <person name="Inoue S.I."/>
            <person name="Ishida S."/>
            <person name="Jia Q."/>
            <person name="Kakita M."/>
            <person name="Kanazawa T."/>
            <person name="Kawai Y."/>
            <person name="Kawashima T."/>
            <person name="Kennedy M."/>
            <person name="Kinose K."/>
            <person name="Kinoshita T."/>
            <person name="Kohara Y."/>
            <person name="Koide E."/>
            <person name="Komatsu K."/>
            <person name="Kopischke S."/>
            <person name="Kubo M."/>
            <person name="Kyozuka J."/>
            <person name="Lagercrantz U."/>
            <person name="Lin S.S."/>
            <person name="Lindquist E."/>
            <person name="Lipzen A.M."/>
            <person name="Lu C.W."/>
            <person name="De Luna E."/>
            <person name="Martienssen R.A."/>
            <person name="Minamino N."/>
            <person name="Mizutani M."/>
            <person name="Mizutani M."/>
            <person name="Mochizuki N."/>
            <person name="Monte I."/>
            <person name="Mosher R."/>
            <person name="Nagasaki H."/>
            <person name="Nakagami H."/>
            <person name="Naramoto S."/>
            <person name="Nishitani K."/>
            <person name="Ohtani M."/>
            <person name="Okamoto T."/>
            <person name="Okumura M."/>
            <person name="Phillips J."/>
            <person name="Pollak B."/>
            <person name="Reinders A."/>
            <person name="Rovekamp M."/>
            <person name="Sano R."/>
            <person name="Sawa S."/>
            <person name="Schmid M.W."/>
            <person name="Shirakawa M."/>
            <person name="Solano R."/>
            <person name="Spunde A."/>
            <person name="Suetsugu N."/>
            <person name="Sugano S."/>
            <person name="Sugiyama A."/>
            <person name="Sun R."/>
            <person name="Suzuki Y."/>
            <person name="Takenaka M."/>
            <person name="Takezawa D."/>
            <person name="Tomogane H."/>
            <person name="Tsuzuki M."/>
            <person name="Ueda T."/>
            <person name="Umeda M."/>
            <person name="Ward J.M."/>
            <person name="Watanabe Y."/>
            <person name="Yazaki K."/>
            <person name="Yokoyama R."/>
            <person name="Yoshitake Y."/>
            <person name="Yotsui I."/>
            <person name="Zachgo S."/>
            <person name="Schmutz J."/>
        </authorList>
    </citation>
    <scope>NUCLEOTIDE SEQUENCE [LARGE SCALE GENOMIC DNA]</scope>
    <source>
        <strain evidence="8">Tak-1</strain>
    </source>
</reference>
<dbReference type="PANTHER" id="PTHR31042:SF140">
    <property type="entry name" value="CORE-2_I-BRANCHING BETA-1,6-N-ACETYLGLUCOSAMINYLTRANSFERASE FAMILY PROTEIN"/>
    <property type="match status" value="1"/>
</dbReference>
<keyword evidence="6" id="KW-1133">Transmembrane helix</keyword>
<evidence type="ECO:0000256" key="5">
    <source>
        <dbReference type="ARBA" id="ARBA00023180"/>
    </source>
</evidence>
<keyword evidence="5" id="KW-0325">Glycoprotein</keyword>
<evidence type="ECO:0000313" key="8">
    <source>
        <dbReference type="Proteomes" id="UP000244005"/>
    </source>
</evidence>
<dbReference type="OrthoDB" id="191334at2759"/>
<keyword evidence="6" id="KW-0812">Transmembrane</keyword>
<sequence length="409" mass="46262">MKLIQEVSPMTPISTVCKTVTWRAVQLLSCIALFAVFLLVDWRGPSLQFQSWIGETESATTDAGVHSRAQHSFGSENVQLERDYLFLHNWSDDELLQRAEEMELQLQLQGEGAPSSISDHDSATDKLNGGARGMPSKIAFLFLTTTGLALEPLWRRFFQGHEGLYNLYVHSDPSWLRYHGSHRNLGMFWGRTVPSAVTHRSDPDVVAAERRLIANALQDDRSNEWFVLVSDTCIPLLSFGSMYLRLNATSSSFIDCGKGAPGPMMMSRYRARGDQAMLPEVPFSEFRLGLQFFAIRRRHAVMVIRDRKYWPKFNQPCVRPACYPDEHYIQTVIGNLDEPACQGTPTFVSWNGSKGGHPQSFGREDITPNLIQALQASQNGRFLFARKFKRDALEPLLALDDLLFDRSNP</sequence>
<keyword evidence="4 6" id="KW-0472">Membrane</keyword>
<evidence type="ECO:0008006" key="9">
    <source>
        <dbReference type="Google" id="ProtNLM"/>
    </source>
</evidence>
<evidence type="ECO:0000256" key="2">
    <source>
        <dbReference type="ARBA" id="ARBA00022676"/>
    </source>
</evidence>
<keyword evidence="3" id="KW-0808">Transferase</keyword>
<dbReference type="Proteomes" id="UP000244005">
    <property type="component" value="Unassembled WGS sequence"/>
</dbReference>
<comment type="subcellular location">
    <subcellularLocation>
        <location evidence="1">Membrane</location>
        <topology evidence="1">Single-pass type II membrane protein</topology>
    </subcellularLocation>
</comment>
<evidence type="ECO:0000256" key="3">
    <source>
        <dbReference type="ARBA" id="ARBA00022679"/>
    </source>
</evidence>
<organism evidence="7 8">
    <name type="scientific">Marchantia polymorpha</name>
    <name type="common">Common liverwort</name>
    <name type="synonym">Marchantia aquatica</name>
    <dbReference type="NCBI Taxonomy" id="3197"/>
    <lineage>
        <taxon>Eukaryota</taxon>
        <taxon>Viridiplantae</taxon>
        <taxon>Streptophyta</taxon>
        <taxon>Embryophyta</taxon>
        <taxon>Marchantiophyta</taxon>
        <taxon>Marchantiopsida</taxon>
        <taxon>Marchantiidae</taxon>
        <taxon>Marchantiales</taxon>
        <taxon>Marchantiaceae</taxon>
        <taxon>Marchantia</taxon>
    </lineage>
</organism>
<gene>
    <name evidence="7" type="ORF">MARPO_0077s0022</name>
</gene>
<dbReference type="Gramene" id="Mp8g00500.1">
    <property type="protein sequence ID" value="Mp8g00500.1.cds1"/>
    <property type="gene ID" value="Mp8g00500"/>
</dbReference>
<dbReference type="InterPro" id="IPR003406">
    <property type="entry name" value="Glyco_trans_14"/>
</dbReference>
<evidence type="ECO:0000256" key="1">
    <source>
        <dbReference type="ARBA" id="ARBA00004606"/>
    </source>
</evidence>
<name>A0A2R6WLI8_MARPO</name>
<keyword evidence="8" id="KW-1185">Reference proteome</keyword>
<dbReference type="PANTHER" id="PTHR31042">
    <property type="entry name" value="CORE-2/I-BRANCHING BETA-1,6-N-ACETYLGLUCOSAMINYLTRANSFERASE FAMILY PROTEIN-RELATED"/>
    <property type="match status" value="1"/>
</dbReference>
<proteinExistence type="predicted"/>